<comment type="caution">
    <text evidence="1">The sequence shown here is derived from an EMBL/GenBank/DDBJ whole genome shotgun (WGS) entry which is preliminary data.</text>
</comment>
<accession>A0A2U1L2R1</accession>
<protein>
    <submittedName>
        <fullName evidence="1">Uncharacterized protein</fullName>
    </submittedName>
</protein>
<organism evidence="1 2">
    <name type="scientific">Artemisia annua</name>
    <name type="common">Sweet wormwood</name>
    <dbReference type="NCBI Taxonomy" id="35608"/>
    <lineage>
        <taxon>Eukaryota</taxon>
        <taxon>Viridiplantae</taxon>
        <taxon>Streptophyta</taxon>
        <taxon>Embryophyta</taxon>
        <taxon>Tracheophyta</taxon>
        <taxon>Spermatophyta</taxon>
        <taxon>Magnoliopsida</taxon>
        <taxon>eudicotyledons</taxon>
        <taxon>Gunneridae</taxon>
        <taxon>Pentapetalae</taxon>
        <taxon>asterids</taxon>
        <taxon>campanulids</taxon>
        <taxon>Asterales</taxon>
        <taxon>Asteraceae</taxon>
        <taxon>Asteroideae</taxon>
        <taxon>Anthemideae</taxon>
        <taxon>Artemisiinae</taxon>
        <taxon>Artemisia</taxon>
    </lineage>
</organism>
<reference evidence="1 2" key="1">
    <citation type="journal article" date="2018" name="Mol. Plant">
        <title>The genome of Artemisia annua provides insight into the evolution of Asteraceae family and artemisinin biosynthesis.</title>
        <authorList>
            <person name="Shen Q."/>
            <person name="Zhang L."/>
            <person name="Liao Z."/>
            <person name="Wang S."/>
            <person name="Yan T."/>
            <person name="Shi P."/>
            <person name="Liu M."/>
            <person name="Fu X."/>
            <person name="Pan Q."/>
            <person name="Wang Y."/>
            <person name="Lv Z."/>
            <person name="Lu X."/>
            <person name="Zhang F."/>
            <person name="Jiang W."/>
            <person name="Ma Y."/>
            <person name="Chen M."/>
            <person name="Hao X."/>
            <person name="Li L."/>
            <person name="Tang Y."/>
            <person name="Lv G."/>
            <person name="Zhou Y."/>
            <person name="Sun X."/>
            <person name="Brodelius P.E."/>
            <person name="Rose J.K.C."/>
            <person name="Tang K."/>
        </authorList>
    </citation>
    <scope>NUCLEOTIDE SEQUENCE [LARGE SCALE GENOMIC DNA]</scope>
    <source>
        <strain evidence="2">cv. Huhao1</strain>
        <tissue evidence="1">Leaf</tissue>
    </source>
</reference>
<dbReference type="EMBL" id="PKPP01011916">
    <property type="protein sequence ID" value="PWA43287.1"/>
    <property type="molecule type" value="Genomic_DNA"/>
</dbReference>
<evidence type="ECO:0000313" key="2">
    <source>
        <dbReference type="Proteomes" id="UP000245207"/>
    </source>
</evidence>
<evidence type="ECO:0000313" key="1">
    <source>
        <dbReference type="EMBL" id="PWA43287.1"/>
    </source>
</evidence>
<keyword evidence="2" id="KW-1185">Reference proteome</keyword>
<dbReference type="Proteomes" id="UP000245207">
    <property type="component" value="Unassembled WGS sequence"/>
</dbReference>
<name>A0A2U1L2R1_ARTAN</name>
<sequence>MIKLTSSQHLSAALGGAALQVFQFYKGVNYLHIPHMDDHSESIRCCKSNNISLPIPTSIHHRYTNGFIKGISKQKRTQKREAGSVYVEQQLLTCETYNLNRSKTRIV</sequence>
<proteinExistence type="predicted"/>
<dbReference type="AlphaFoldDB" id="A0A2U1L2R1"/>
<gene>
    <name evidence="1" type="ORF">CTI12_AA537070</name>
</gene>